<proteinExistence type="predicted"/>
<evidence type="ECO:0000313" key="2">
    <source>
        <dbReference type="Proteomes" id="UP001163603"/>
    </source>
</evidence>
<comment type="caution">
    <text evidence="1">The sequence shown here is derived from an EMBL/GenBank/DDBJ whole genome shotgun (WGS) entry which is preliminary data.</text>
</comment>
<accession>A0ACC0YAA3</accession>
<sequence>MGSFPSKKKSEYLREQDHYVGRLTEKIRHLREDIKEMMNEREKESRAYEREVMLFALKEGEWKQERKRLREEVKRLKKCLEEKEEKIRLMEEDGVVVVVGEKEKNSSEKEWELLGTSFFLEQMREERARRDEAVEKWKQLYLTIKTELDDLVQRTHGDGLYWRAEEEDMIKELRTELKEKQENTEALKAQLASAEREVYKREREIDILRQSFRIMSCNKKAAAAAAARGVSKSVSKSFALVKQIDEKSK</sequence>
<reference evidence="2" key="1">
    <citation type="journal article" date="2023" name="G3 (Bethesda)">
        <title>Genome assembly and association tests identify interacting loci associated with vigor, precocity, and sex in interspecific pistachio rootstocks.</title>
        <authorList>
            <person name="Palmer W."/>
            <person name="Jacygrad E."/>
            <person name="Sagayaradj S."/>
            <person name="Cavanaugh K."/>
            <person name="Han R."/>
            <person name="Bertier L."/>
            <person name="Beede B."/>
            <person name="Kafkas S."/>
            <person name="Golino D."/>
            <person name="Preece J."/>
            <person name="Michelmore R."/>
        </authorList>
    </citation>
    <scope>NUCLEOTIDE SEQUENCE [LARGE SCALE GENOMIC DNA]</scope>
</reference>
<evidence type="ECO:0000313" key="1">
    <source>
        <dbReference type="EMBL" id="KAJ0034035.1"/>
    </source>
</evidence>
<name>A0ACC0YAA3_9ROSI</name>
<gene>
    <name evidence="1" type="ORF">Pint_25215</name>
</gene>
<organism evidence="1 2">
    <name type="scientific">Pistacia integerrima</name>
    <dbReference type="NCBI Taxonomy" id="434235"/>
    <lineage>
        <taxon>Eukaryota</taxon>
        <taxon>Viridiplantae</taxon>
        <taxon>Streptophyta</taxon>
        <taxon>Embryophyta</taxon>
        <taxon>Tracheophyta</taxon>
        <taxon>Spermatophyta</taxon>
        <taxon>Magnoliopsida</taxon>
        <taxon>eudicotyledons</taxon>
        <taxon>Gunneridae</taxon>
        <taxon>Pentapetalae</taxon>
        <taxon>rosids</taxon>
        <taxon>malvids</taxon>
        <taxon>Sapindales</taxon>
        <taxon>Anacardiaceae</taxon>
        <taxon>Pistacia</taxon>
    </lineage>
</organism>
<dbReference type="Proteomes" id="UP001163603">
    <property type="component" value="Chromosome 7"/>
</dbReference>
<protein>
    <submittedName>
        <fullName evidence="1">Uncharacterized protein</fullName>
    </submittedName>
</protein>
<dbReference type="EMBL" id="CM047742">
    <property type="protein sequence ID" value="KAJ0034035.1"/>
    <property type="molecule type" value="Genomic_DNA"/>
</dbReference>
<keyword evidence="2" id="KW-1185">Reference proteome</keyword>